<name>A0A0P9BXA3_DROAN</name>
<feature type="transmembrane region" description="Helical" evidence="1">
    <location>
        <begin position="7"/>
        <end position="28"/>
    </location>
</feature>
<feature type="transmembrane region" description="Helical" evidence="1">
    <location>
        <begin position="108"/>
        <end position="132"/>
    </location>
</feature>
<proteinExistence type="predicted"/>
<dbReference type="Proteomes" id="UP000007801">
    <property type="component" value="Unassembled WGS sequence"/>
</dbReference>
<evidence type="ECO:0000256" key="1">
    <source>
        <dbReference type="SAM" id="Phobius"/>
    </source>
</evidence>
<keyword evidence="1" id="KW-0812">Transmembrane</keyword>
<dbReference type="OrthoDB" id="7826201at2759"/>
<keyword evidence="3" id="KW-1185">Reference proteome</keyword>
<sequence>MLCRRCCYLVPLNIGCLIISGLFLSYHVGEVVTHTSDIIFLKEVAQYTWAPILIGPLYTASIISSMLLIYGACKRKGFVLVWVIMHVPIFLVYLIMTICDGVLGNPPPVVIAIQVFIVVVLFYSIFIVLSYYQYLKMATHDTEEYEY</sequence>
<protein>
    <submittedName>
        <fullName evidence="2">Uncharacterized protein, isoform C</fullName>
    </submittedName>
</protein>
<dbReference type="GeneID" id="6494883"/>
<dbReference type="AlphaFoldDB" id="A0A0P9BXA3"/>
<accession>A0A0P9BXA3</accession>
<reference evidence="2 3" key="1">
    <citation type="journal article" date="2007" name="Nature">
        <title>Evolution of genes and genomes on the Drosophila phylogeny.</title>
        <authorList>
            <consortium name="Drosophila 12 Genomes Consortium"/>
            <person name="Clark A.G."/>
            <person name="Eisen M.B."/>
            <person name="Smith D.R."/>
            <person name="Bergman C.M."/>
            <person name="Oliver B."/>
            <person name="Markow T.A."/>
            <person name="Kaufman T.C."/>
            <person name="Kellis M."/>
            <person name="Gelbart W."/>
            <person name="Iyer V.N."/>
            <person name="Pollard D.A."/>
            <person name="Sackton T.B."/>
            <person name="Larracuente A.M."/>
            <person name="Singh N.D."/>
            <person name="Abad J.P."/>
            <person name="Abt D.N."/>
            <person name="Adryan B."/>
            <person name="Aguade M."/>
            <person name="Akashi H."/>
            <person name="Anderson W.W."/>
            <person name="Aquadro C.F."/>
            <person name="Ardell D.H."/>
            <person name="Arguello R."/>
            <person name="Artieri C.G."/>
            <person name="Barbash D.A."/>
            <person name="Barker D."/>
            <person name="Barsanti P."/>
            <person name="Batterham P."/>
            <person name="Batzoglou S."/>
            <person name="Begun D."/>
            <person name="Bhutkar A."/>
            <person name="Blanco E."/>
            <person name="Bosak S.A."/>
            <person name="Bradley R.K."/>
            <person name="Brand A.D."/>
            <person name="Brent M.R."/>
            <person name="Brooks A.N."/>
            <person name="Brown R.H."/>
            <person name="Butlin R.K."/>
            <person name="Caggese C."/>
            <person name="Calvi B.R."/>
            <person name="Bernardo de Carvalho A."/>
            <person name="Caspi A."/>
            <person name="Castrezana S."/>
            <person name="Celniker S.E."/>
            <person name="Chang J.L."/>
            <person name="Chapple C."/>
            <person name="Chatterji S."/>
            <person name="Chinwalla A."/>
            <person name="Civetta A."/>
            <person name="Clifton S.W."/>
            <person name="Comeron J.M."/>
            <person name="Costello J.C."/>
            <person name="Coyne J.A."/>
            <person name="Daub J."/>
            <person name="David R.G."/>
            <person name="Delcher A.L."/>
            <person name="Delehaunty K."/>
            <person name="Do C.B."/>
            <person name="Ebling H."/>
            <person name="Edwards K."/>
            <person name="Eickbush T."/>
            <person name="Evans J.D."/>
            <person name="Filipski A."/>
            <person name="Findeiss S."/>
            <person name="Freyhult E."/>
            <person name="Fulton L."/>
            <person name="Fulton R."/>
            <person name="Garcia A.C."/>
            <person name="Gardiner A."/>
            <person name="Garfield D.A."/>
            <person name="Garvin B.E."/>
            <person name="Gibson G."/>
            <person name="Gilbert D."/>
            <person name="Gnerre S."/>
            <person name="Godfrey J."/>
            <person name="Good R."/>
            <person name="Gotea V."/>
            <person name="Gravely B."/>
            <person name="Greenberg A.J."/>
            <person name="Griffiths-Jones S."/>
            <person name="Gross S."/>
            <person name="Guigo R."/>
            <person name="Gustafson E.A."/>
            <person name="Haerty W."/>
            <person name="Hahn M.W."/>
            <person name="Halligan D.L."/>
            <person name="Halpern A.L."/>
            <person name="Halter G.M."/>
            <person name="Han M.V."/>
            <person name="Heger A."/>
            <person name="Hillier L."/>
            <person name="Hinrichs A.S."/>
            <person name="Holmes I."/>
            <person name="Hoskins R.A."/>
            <person name="Hubisz M.J."/>
            <person name="Hultmark D."/>
            <person name="Huntley M.A."/>
            <person name="Jaffe D.B."/>
            <person name="Jagadeeshan S."/>
            <person name="Jeck W.R."/>
            <person name="Johnson J."/>
            <person name="Jones C.D."/>
            <person name="Jordan W.C."/>
            <person name="Karpen G.H."/>
            <person name="Kataoka E."/>
            <person name="Keightley P.D."/>
            <person name="Kheradpour P."/>
            <person name="Kirkness E.F."/>
            <person name="Koerich L.B."/>
            <person name="Kristiansen K."/>
            <person name="Kudrna D."/>
            <person name="Kulathinal R.J."/>
            <person name="Kumar S."/>
            <person name="Kwok R."/>
            <person name="Lander E."/>
            <person name="Langley C.H."/>
            <person name="Lapoint R."/>
            <person name="Lazzaro B.P."/>
            <person name="Lee S.J."/>
            <person name="Levesque L."/>
            <person name="Li R."/>
            <person name="Lin C.F."/>
            <person name="Lin M.F."/>
            <person name="Lindblad-Toh K."/>
            <person name="Llopart A."/>
            <person name="Long M."/>
            <person name="Low L."/>
            <person name="Lozovsky E."/>
            <person name="Lu J."/>
            <person name="Luo M."/>
            <person name="Machado C.A."/>
            <person name="Makalowski W."/>
            <person name="Marzo M."/>
            <person name="Matsuda M."/>
            <person name="Matzkin L."/>
            <person name="McAllister B."/>
            <person name="McBride C.S."/>
            <person name="McKernan B."/>
            <person name="McKernan K."/>
            <person name="Mendez-Lago M."/>
            <person name="Minx P."/>
            <person name="Mollenhauer M.U."/>
            <person name="Montooth K."/>
            <person name="Mount S.M."/>
            <person name="Mu X."/>
            <person name="Myers E."/>
            <person name="Negre B."/>
            <person name="Newfeld S."/>
            <person name="Nielsen R."/>
            <person name="Noor M.A."/>
            <person name="O'Grady P."/>
            <person name="Pachter L."/>
            <person name="Papaceit M."/>
            <person name="Parisi M.J."/>
            <person name="Parisi M."/>
            <person name="Parts L."/>
            <person name="Pedersen J.S."/>
            <person name="Pesole G."/>
            <person name="Phillippy A.M."/>
            <person name="Ponting C.P."/>
            <person name="Pop M."/>
            <person name="Porcelli D."/>
            <person name="Powell J.R."/>
            <person name="Prohaska S."/>
            <person name="Pruitt K."/>
            <person name="Puig M."/>
            <person name="Quesneville H."/>
            <person name="Ram K.R."/>
            <person name="Rand D."/>
            <person name="Rasmussen M.D."/>
            <person name="Reed L.K."/>
            <person name="Reenan R."/>
            <person name="Reily A."/>
            <person name="Remington K.A."/>
            <person name="Rieger T.T."/>
            <person name="Ritchie M.G."/>
            <person name="Robin C."/>
            <person name="Rogers Y.H."/>
            <person name="Rohde C."/>
            <person name="Rozas J."/>
            <person name="Rubenfield M.J."/>
            <person name="Ruiz A."/>
            <person name="Russo S."/>
            <person name="Salzberg S.L."/>
            <person name="Sanchez-Gracia A."/>
            <person name="Saranga D.J."/>
            <person name="Sato H."/>
            <person name="Schaeffer S.W."/>
            <person name="Schatz M.C."/>
            <person name="Schlenke T."/>
            <person name="Schwartz R."/>
            <person name="Segarra C."/>
            <person name="Singh R.S."/>
            <person name="Sirot L."/>
            <person name="Sirota M."/>
            <person name="Sisneros N.B."/>
            <person name="Smith C.D."/>
            <person name="Smith T.F."/>
            <person name="Spieth J."/>
            <person name="Stage D.E."/>
            <person name="Stark A."/>
            <person name="Stephan W."/>
            <person name="Strausberg R.L."/>
            <person name="Strempel S."/>
            <person name="Sturgill D."/>
            <person name="Sutton G."/>
            <person name="Sutton G.G."/>
            <person name="Tao W."/>
            <person name="Teichmann S."/>
            <person name="Tobari Y.N."/>
            <person name="Tomimura Y."/>
            <person name="Tsolas J.M."/>
            <person name="Valente V.L."/>
            <person name="Venter E."/>
            <person name="Venter J.C."/>
            <person name="Vicario S."/>
            <person name="Vieira F.G."/>
            <person name="Vilella A.J."/>
            <person name="Villasante A."/>
            <person name="Walenz B."/>
            <person name="Wang J."/>
            <person name="Wasserman M."/>
            <person name="Watts T."/>
            <person name="Wilson D."/>
            <person name="Wilson R.K."/>
            <person name="Wing R.A."/>
            <person name="Wolfner M.F."/>
            <person name="Wong A."/>
            <person name="Wong G.K."/>
            <person name="Wu C.I."/>
            <person name="Wu G."/>
            <person name="Yamamoto D."/>
            <person name="Yang H.P."/>
            <person name="Yang S.P."/>
            <person name="Yorke J.A."/>
            <person name="Yoshida K."/>
            <person name="Zdobnov E."/>
            <person name="Zhang P."/>
            <person name="Zhang Y."/>
            <person name="Zimin A.V."/>
            <person name="Baldwin J."/>
            <person name="Abdouelleil A."/>
            <person name="Abdulkadir J."/>
            <person name="Abebe A."/>
            <person name="Abera B."/>
            <person name="Abreu J."/>
            <person name="Acer S.C."/>
            <person name="Aftuck L."/>
            <person name="Alexander A."/>
            <person name="An P."/>
            <person name="Anderson E."/>
            <person name="Anderson S."/>
            <person name="Arachi H."/>
            <person name="Azer M."/>
            <person name="Bachantsang P."/>
            <person name="Barry A."/>
            <person name="Bayul T."/>
            <person name="Berlin A."/>
            <person name="Bessette D."/>
            <person name="Bloom T."/>
            <person name="Blye J."/>
            <person name="Boguslavskiy L."/>
            <person name="Bonnet C."/>
            <person name="Boukhgalter B."/>
            <person name="Bourzgui I."/>
            <person name="Brown A."/>
            <person name="Cahill P."/>
            <person name="Channer S."/>
            <person name="Cheshatsang Y."/>
            <person name="Chuda L."/>
            <person name="Citroen M."/>
            <person name="Collymore A."/>
            <person name="Cooke P."/>
            <person name="Costello M."/>
            <person name="D'Aco K."/>
            <person name="Daza R."/>
            <person name="De Haan G."/>
            <person name="DeGray S."/>
            <person name="DeMaso C."/>
            <person name="Dhargay N."/>
            <person name="Dooley K."/>
            <person name="Dooley E."/>
            <person name="Doricent M."/>
            <person name="Dorje P."/>
            <person name="Dorjee K."/>
            <person name="Dupes A."/>
            <person name="Elong R."/>
            <person name="Falk J."/>
            <person name="Farina A."/>
            <person name="Faro S."/>
            <person name="Ferguson D."/>
            <person name="Fisher S."/>
            <person name="Foley C.D."/>
            <person name="Franke A."/>
            <person name="Friedrich D."/>
            <person name="Gadbois L."/>
            <person name="Gearin G."/>
            <person name="Gearin C.R."/>
            <person name="Giannoukos G."/>
            <person name="Goode T."/>
            <person name="Graham J."/>
            <person name="Grandbois E."/>
            <person name="Grewal S."/>
            <person name="Gyaltsen K."/>
            <person name="Hafez N."/>
            <person name="Hagos B."/>
            <person name="Hall J."/>
            <person name="Henson C."/>
            <person name="Hollinger A."/>
            <person name="Honan T."/>
            <person name="Huard M.D."/>
            <person name="Hughes L."/>
            <person name="Hurhula B."/>
            <person name="Husby M.E."/>
            <person name="Kamat A."/>
            <person name="Kanga B."/>
            <person name="Kashin S."/>
            <person name="Khazanovich D."/>
            <person name="Kisner P."/>
            <person name="Lance K."/>
            <person name="Lara M."/>
            <person name="Lee W."/>
            <person name="Lennon N."/>
            <person name="Letendre F."/>
            <person name="LeVine R."/>
            <person name="Lipovsky A."/>
            <person name="Liu X."/>
            <person name="Liu J."/>
            <person name="Liu S."/>
            <person name="Lokyitsang T."/>
            <person name="Lokyitsang Y."/>
            <person name="Lubonja R."/>
            <person name="Lui A."/>
            <person name="MacDonald P."/>
            <person name="Magnisalis V."/>
            <person name="Maru K."/>
            <person name="Matthews C."/>
            <person name="McCusker W."/>
            <person name="McDonough S."/>
            <person name="Mehta T."/>
            <person name="Meldrim J."/>
            <person name="Meneus L."/>
            <person name="Mihai O."/>
            <person name="Mihalev A."/>
            <person name="Mihova T."/>
            <person name="Mittelman R."/>
            <person name="Mlenga V."/>
            <person name="Montmayeur A."/>
            <person name="Mulrain L."/>
            <person name="Navidi A."/>
            <person name="Naylor J."/>
            <person name="Negash T."/>
            <person name="Nguyen T."/>
            <person name="Nguyen N."/>
            <person name="Nicol R."/>
            <person name="Norbu C."/>
            <person name="Norbu N."/>
            <person name="Novod N."/>
            <person name="O'Neill B."/>
            <person name="Osman S."/>
            <person name="Markiewicz E."/>
            <person name="Oyono O.L."/>
            <person name="Patti C."/>
            <person name="Phunkhang P."/>
            <person name="Pierre F."/>
            <person name="Priest M."/>
            <person name="Raghuraman S."/>
            <person name="Rege F."/>
            <person name="Reyes R."/>
            <person name="Rise C."/>
            <person name="Rogov P."/>
            <person name="Ross K."/>
            <person name="Ryan E."/>
            <person name="Settipalli S."/>
            <person name="Shea T."/>
            <person name="Sherpa N."/>
            <person name="Shi L."/>
            <person name="Shih D."/>
            <person name="Sparrow T."/>
            <person name="Spaulding J."/>
            <person name="Stalker J."/>
            <person name="Stange-Thomann N."/>
            <person name="Stavropoulos S."/>
            <person name="Stone C."/>
            <person name="Strader C."/>
            <person name="Tesfaye S."/>
            <person name="Thomson T."/>
            <person name="Thoulutsang Y."/>
            <person name="Thoulutsang D."/>
            <person name="Topham K."/>
            <person name="Topping I."/>
            <person name="Tsamla T."/>
            <person name="Vassiliev H."/>
            <person name="Vo A."/>
            <person name="Wangchuk T."/>
            <person name="Wangdi T."/>
            <person name="Weiand M."/>
            <person name="Wilkinson J."/>
            <person name="Wilson A."/>
            <person name="Yadav S."/>
            <person name="Young G."/>
            <person name="Yu Q."/>
            <person name="Zembek L."/>
            <person name="Zhong D."/>
            <person name="Zimmer A."/>
            <person name="Zwirko Z."/>
            <person name="Jaffe D.B."/>
            <person name="Alvarez P."/>
            <person name="Brockman W."/>
            <person name="Butler J."/>
            <person name="Chin C."/>
            <person name="Gnerre S."/>
            <person name="Grabherr M."/>
            <person name="Kleber M."/>
            <person name="Mauceli E."/>
            <person name="MacCallum I."/>
        </authorList>
    </citation>
    <scope>NUCLEOTIDE SEQUENCE [LARGE SCALE GENOMIC DNA]</scope>
    <source>
        <strain evidence="3">Tucson 14024-0371.13</strain>
    </source>
</reference>
<evidence type="ECO:0000313" key="3">
    <source>
        <dbReference type="Proteomes" id="UP000007801"/>
    </source>
</evidence>
<gene>
    <name evidence="2" type="primary">Dana\GF12025</name>
    <name evidence="2" type="synonym">dana_GLEANR_12038</name>
    <name evidence="2" type="ORF">GF12025</name>
</gene>
<organism evidence="2 3">
    <name type="scientific">Drosophila ananassae</name>
    <name type="common">Fruit fly</name>
    <dbReference type="NCBI Taxonomy" id="7217"/>
    <lineage>
        <taxon>Eukaryota</taxon>
        <taxon>Metazoa</taxon>
        <taxon>Ecdysozoa</taxon>
        <taxon>Arthropoda</taxon>
        <taxon>Hexapoda</taxon>
        <taxon>Insecta</taxon>
        <taxon>Pterygota</taxon>
        <taxon>Neoptera</taxon>
        <taxon>Endopterygota</taxon>
        <taxon>Diptera</taxon>
        <taxon>Brachycera</taxon>
        <taxon>Muscomorpha</taxon>
        <taxon>Ephydroidea</taxon>
        <taxon>Drosophilidae</taxon>
        <taxon>Drosophila</taxon>
        <taxon>Sophophora</taxon>
    </lineage>
</organism>
<feature type="transmembrane region" description="Helical" evidence="1">
    <location>
        <begin position="77"/>
        <end position="96"/>
    </location>
</feature>
<dbReference type="EMBL" id="CH902619">
    <property type="protein sequence ID" value="KPU76139.1"/>
    <property type="molecule type" value="Genomic_DNA"/>
</dbReference>
<keyword evidence="1" id="KW-1133">Transmembrane helix</keyword>
<evidence type="ECO:0000313" key="2">
    <source>
        <dbReference type="EMBL" id="KPU76139.1"/>
    </source>
</evidence>
<keyword evidence="1" id="KW-0472">Membrane</keyword>
<feature type="transmembrane region" description="Helical" evidence="1">
    <location>
        <begin position="48"/>
        <end position="70"/>
    </location>
</feature>